<organism evidence="1 2">
    <name type="scientific">Camellia lanceoleosa</name>
    <dbReference type="NCBI Taxonomy" id="1840588"/>
    <lineage>
        <taxon>Eukaryota</taxon>
        <taxon>Viridiplantae</taxon>
        <taxon>Streptophyta</taxon>
        <taxon>Embryophyta</taxon>
        <taxon>Tracheophyta</taxon>
        <taxon>Spermatophyta</taxon>
        <taxon>Magnoliopsida</taxon>
        <taxon>eudicotyledons</taxon>
        <taxon>Gunneridae</taxon>
        <taxon>Pentapetalae</taxon>
        <taxon>asterids</taxon>
        <taxon>Ericales</taxon>
        <taxon>Theaceae</taxon>
        <taxon>Camellia</taxon>
    </lineage>
</organism>
<keyword evidence="2" id="KW-1185">Reference proteome</keyword>
<sequence>MASIRNPSTRNPPIRRRRLFFLSLLRTPIGALRFLLEIPIGALRIFPSKACKESRKFPDLSLTMLCSNCFGCGSLSAYPLEYWRLGSIVWLLSSPPYEERTVPANPNKNRVFDHRTIFWPFDFPQSPSPTPIYNDSDVKPKPWKRLIKKSTTAEESTLDFGIGEEDDGEELGDFVRRELDYDDFRMERGRSLRKMVLVVGRGTDIEKHMFTLCPPRSLP</sequence>
<accession>A0ACC0FHJ9</accession>
<reference evidence="1 2" key="1">
    <citation type="journal article" date="2022" name="Plant J.">
        <title>Chromosome-level genome of Camellia lanceoleosa provides a valuable resource for understanding genome evolution and self-incompatibility.</title>
        <authorList>
            <person name="Gong W."/>
            <person name="Xiao S."/>
            <person name="Wang L."/>
            <person name="Liao Z."/>
            <person name="Chang Y."/>
            <person name="Mo W."/>
            <person name="Hu G."/>
            <person name="Li W."/>
            <person name="Zhao G."/>
            <person name="Zhu H."/>
            <person name="Hu X."/>
            <person name="Ji K."/>
            <person name="Xiang X."/>
            <person name="Song Q."/>
            <person name="Yuan D."/>
            <person name="Jin S."/>
            <person name="Zhang L."/>
        </authorList>
    </citation>
    <scope>NUCLEOTIDE SEQUENCE [LARGE SCALE GENOMIC DNA]</scope>
    <source>
        <strain evidence="1">SQ_2022a</strain>
    </source>
</reference>
<evidence type="ECO:0000313" key="2">
    <source>
        <dbReference type="Proteomes" id="UP001060215"/>
    </source>
</evidence>
<dbReference type="EMBL" id="CM045771">
    <property type="protein sequence ID" value="KAI7988164.1"/>
    <property type="molecule type" value="Genomic_DNA"/>
</dbReference>
<protein>
    <submittedName>
        <fullName evidence="1">Uncharacterized protein</fullName>
    </submittedName>
</protein>
<evidence type="ECO:0000313" key="1">
    <source>
        <dbReference type="EMBL" id="KAI7988164.1"/>
    </source>
</evidence>
<dbReference type="Proteomes" id="UP001060215">
    <property type="component" value="Chromosome 14"/>
</dbReference>
<gene>
    <name evidence="1" type="ORF">LOK49_LG13G02699</name>
</gene>
<comment type="caution">
    <text evidence="1">The sequence shown here is derived from an EMBL/GenBank/DDBJ whole genome shotgun (WGS) entry which is preliminary data.</text>
</comment>
<name>A0ACC0FHJ9_9ERIC</name>
<proteinExistence type="predicted"/>